<gene>
    <name evidence="4" type="ORF">N0B31_16945</name>
</gene>
<dbReference type="GeneID" id="74944145"/>
<evidence type="ECO:0000259" key="3">
    <source>
        <dbReference type="Pfam" id="PF01361"/>
    </source>
</evidence>
<reference evidence="4" key="1">
    <citation type="submission" date="2022-09" db="EMBL/GenBank/DDBJ databases">
        <title>Diverse halophilic archaea isolated from saline environments.</title>
        <authorList>
            <person name="Cui H.-L."/>
        </authorList>
    </citation>
    <scope>NUCLEOTIDE SEQUENCE</scope>
    <source>
        <strain evidence="4">ZS-35-S2</strain>
    </source>
</reference>
<evidence type="ECO:0000313" key="5">
    <source>
        <dbReference type="Proteomes" id="UP001057580"/>
    </source>
</evidence>
<feature type="domain" description="4-oxalocrotonate tautomerase-like" evidence="3">
    <location>
        <begin position="2"/>
        <end position="63"/>
    </location>
</feature>
<name>A0A9E7UAI5_9EURY</name>
<dbReference type="PANTHER" id="PTHR35530">
    <property type="entry name" value="TAUTOMERASE-RELATED"/>
    <property type="match status" value="1"/>
</dbReference>
<accession>A0A9E7UAI5</accession>
<dbReference type="Proteomes" id="UP001057580">
    <property type="component" value="Chromosome"/>
</dbReference>
<keyword evidence="5" id="KW-1185">Reference proteome</keyword>
<dbReference type="GO" id="GO:0016853">
    <property type="term" value="F:isomerase activity"/>
    <property type="evidence" value="ECO:0007669"/>
    <property type="project" value="UniProtKB-KW"/>
</dbReference>
<comment type="similarity">
    <text evidence="1">Belongs to the 4-oxalocrotonate tautomerase family.</text>
</comment>
<dbReference type="Pfam" id="PF01361">
    <property type="entry name" value="Tautomerase"/>
    <property type="match status" value="2"/>
</dbReference>
<keyword evidence="2" id="KW-0413">Isomerase</keyword>
<dbReference type="SUPFAM" id="SSF55331">
    <property type="entry name" value="Tautomerase/MIF"/>
    <property type="match status" value="1"/>
</dbReference>
<dbReference type="RefSeq" id="WP_260592803.1">
    <property type="nucleotide sequence ID" value="NZ_CP104003.1"/>
</dbReference>
<feature type="domain" description="4-oxalocrotonate tautomerase-like" evidence="3">
    <location>
        <begin position="74"/>
        <end position="129"/>
    </location>
</feature>
<dbReference type="PANTHER" id="PTHR35530:SF1">
    <property type="entry name" value="2-HYDROXYMUCONATE TAUTOMERASE"/>
    <property type="match status" value="1"/>
</dbReference>
<dbReference type="InterPro" id="IPR014347">
    <property type="entry name" value="Tautomerase/MIF_sf"/>
</dbReference>
<dbReference type="EMBL" id="CP104003">
    <property type="protein sequence ID" value="UWM53809.1"/>
    <property type="molecule type" value="Genomic_DNA"/>
</dbReference>
<sequence>MPLIEAKVQRGALSDEQLDDLATRLTEVASDAEGSDLEKAKPVTWVTVDEYDRGHWQVGGERSDDPRYLIHAHLAAGIADEAGKDHLVAGMTDAVREVVGEDAFVPMACWVVVDEVPSRHWGAGGSRLSSAEIANVVGAELAEAAPEELEADDD</sequence>
<proteinExistence type="inferred from homology"/>
<dbReference type="Gene3D" id="3.30.429.10">
    <property type="entry name" value="Macrophage Migration Inhibitory Factor"/>
    <property type="match status" value="2"/>
</dbReference>
<evidence type="ECO:0000256" key="2">
    <source>
        <dbReference type="ARBA" id="ARBA00023235"/>
    </source>
</evidence>
<protein>
    <submittedName>
        <fullName evidence="4">Tautomerase family protein</fullName>
    </submittedName>
</protein>
<evidence type="ECO:0000256" key="1">
    <source>
        <dbReference type="ARBA" id="ARBA00006723"/>
    </source>
</evidence>
<dbReference type="KEGG" id="ssai:N0B31_16945"/>
<organism evidence="4 5">
    <name type="scientific">Salinirubellus salinus</name>
    <dbReference type="NCBI Taxonomy" id="1364945"/>
    <lineage>
        <taxon>Archaea</taxon>
        <taxon>Methanobacteriati</taxon>
        <taxon>Methanobacteriota</taxon>
        <taxon>Stenosarchaea group</taxon>
        <taxon>Halobacteria</taxon>
        <taxon>Halobacteriales</taxon>
        <taxon>Natronomonadaceae</taxon>
        <taxon>Salinirubellus</taxon>
    </lineage>
</organism>
<dbReference type="AlphaFoldDB" id="A0A9E7UAI5"/>
<dbReference type="InterPro" id="IPR004370">
    <property type="entry name" value="4-OT-like_dom"/>
</dbReference>
<evidence type="ECO:0000313" key="4">
    <source>
        <dbReference type="EMBL" id="UWM53809.1"/>
    </source>
</evidence>